<dbReference type="EMBL" id="QSCS01000013">
    <property type="protein sequence ID" value="RGY25849.1"/>
    <property type="molecule type" value="Genomic_DNA"/>
</dbReference>
<evidence type="ECO:0000256" key="2">
    <source>
        <dbReference type="ARBA" id="ARBA00022475"/>
    </source>
</evidence>
<protein>
    <submittedName>
        <fullName evidence="7">Polysaccharide biosynthesis protein</fullName>
    </submittedName>
</protein>
<reference evidence="7 8" key="1">
    <citation type="submission" date="2018-08" db="EMBL/GenBank/DDBJ databases">
        <title>A genome reference for cultivated species of the human gut microbiota.</title>
        <authorList>
            <person name="Zou Y."/>
            <person name="Xue W."/>
            <person name="Luo G."/>
        </authorList>
    </citation>
    <scope>NUCLEOTIDE SEQUENCE [LARGE SCALE GENOMIC DNA]</scope>
    <source>
        <strain evidence="7 8">OF02-6LB</strain>
    </source>
</reference>
<dbReference type="Proteomes" id="UP000284431">
    <property type="component" value="Unassembled WGS sequence"/>
</dbReference>
<dbReference type="GO" id="GO:0005886">
    <property type="term" value="C:plasma membrane"/>
    <property type="evidence" value="ECO:0007669"/>
    <property type="project" value="UniProtKB-SubCell"/>
</dbReference>
<feature type="transmembrane region" description="Helical" evidence="6">
    <location>
        <begin position="402"/>
        <end position="420"/>
    </location>
</feature>
<evidence type="ECO:0000256" key="3">
    <source>
        <dbReference type="ARBA" id="ARBA00022692"/>
    </source>
</evidence>
<dbReference type="PANTHER" id="PTHR30250">
    <property type="entry name" value="PST FAMILY PREDICTED COLANIC ACID TRANSPORTER"/>
    <property type="match status" value="1"/>
</dbReference>
<accession>A0A413J3V8</accession>
<keyword evidence="2" id="KW-1003">Cell membrane</keyword>
<feature type="transmembrane region" description="Helical" evidence="6">
    <location>
        <begin position="185"/>
        <end position="205"/>
    </location>
</feature>
<feature type="transmembrane region" description="Helical" evidence="6">
    <location>
        <begin position="225"/>
        <end position="245"/>
    </location>
</feature>
<evidence type="ECO:0000313" key="7">
    <source>
        <dbReference type="EMBL" id="RGY25849.1"/>
    </source>
</evidence>
<feature type="transmembrane region" description="Helical" evidence="6">
    <location>
        <begin position="350"/>
        <end position="371"/>
    </location>
</feature>
<keyword evidence="4 6" id="KW-1133">Transmembrane helix</keyword>
<evidence type="ECO:0000256" key="6">
    <source>
        <dbReference type="SAM" id="Phobius"/>
    </source>
</evidence>
<evidence type="ECO:0000256" key="5">
    <source>
        <dbReference type="ARBA" id="ARBA00023136"/>
    </source>
</evidence>
<dbReference type="RefSeq" id="WP_122134370.1">
    <property type="nucleotide sequence ID" value="NZ_CAXSLD010000005.1"/>
</dbReference>
<gene>
    <name evidence="7" type="ORF">DXA49_09685</name>
</gene>
<comment type="subcellular location">
    <subcellularLocation>
        <location evidence="1">Cell membrane</location>
        <topology evidence="1">Multi-pass membrane protein</topology>
    </subcellularLocation>
</comment>
<dbReference type="AlphaFoldDB" id="A0A413J3V8"/>
<feature type="transmembrane region" description="Helical" evidence="6">
    <location>
        <begin position="90"/>
        <end position="113"/>
    </location>
</feature>
<keyword evidence="3 6" id="KW-0812">Transmembrane</keyword>
<feature type="transmembrane region" description="Helical" evidence="6">
    <location>
        <begin position="12"/>
        <end position="30"/>
    </location>
</feature>
<proteinExistence type="predicted"/>
<evidence type="ECO:0000313" key="8">
    <source>
        <dbReference type="Proteomes" id="UP000284431"/>
    </source>
</evidence>
<organism evidence="7 8">
    <name type="scientific">Bacteroides caccae</name>
    <dbReference type="NCBI Taxonomy" id="47678"/>
    <lineage>
        <taxon>Bacteria</taxon>
        <taxon>Pseudomonadati</taxon>
        <taxon>Bacteroidota</taxon>
        <taxon>Bacteroidia</taxon>
        <taxon>Bacteroidales</taxon>
        <taxon>Bacteroidaceae</taxon>
        <taxon>Bacteroides</taxon>
    </lineage>
</organism>
<feature type="transmembrane region" description="Helical" evidence="6">
    <location>
        <begin position="441"/>
        <end position="461"/>
    </location>
</feature>
<feature type="transmembrane region" description="Helical" evidence="6">
    <location>
        <begin position="315"/>
        <end position="338"/>
    </location>
</feature>
<feature type="transmembrane region" description="Helical" evidence="6">
    <location>
        <begin position="378"/>
        <end position="396"/>
    </location>
</feature>
<evidence type="ECO:0000256" key="1">
    <source>
        <dbReference type="ARBA" id="ARBA00004651"/>
    </source>
</evidence>
<dbReference type="InterPro" id="IPR050833">
    <property type="entry name" value="Poly_Biosynth_Transport"/>
</dbReference>
<dbReference type="PANTHER" id="PTHR30250:SF26">
    <property type="entry name" value="PSMA PROTEIN"/>
    <property type="match status" value="1"/>
</dbReference>
<dbReference type="InterPro" id="IPR002797">
    <property type="entry name" value="Polysacc_synth"/>
</dbReference>
<sequence>MASGNKTIAKNTVFLYIRTFITMIISLYTSRVILQVLGINDFGIYQAVGGIVGLLSFLNSALSAGTSRFLTYELGTGNKEKLKNTFSTTLTVHIILSLIIVLLGETLGLWYFNTKMVISADRFSAAAWVFHLSMLTAIISIVSVPFNSAIIAHERMKIFAYIGVVDAILRLAIVFLLTSGNIDKLILYAVLLLLLQLSLFIFYVLYCKLSFNESKVNFFFIDKKLFKEIFSFSGWGIIAGSAIALNTQGILLLLNYFFTPSVVAARAVSLQVYSAANLFVSNFRTAANPQIVKKLAAGDIVGSHNLLLQSTKFSYYLMLLLCLPICLLASPLLNLWLIEVPDYAVPFLQLVIIQSLFQVFDTSFYTALYAVGRIKENALISPMISLLSFPIVFVLFKMGASPLALSWISIIVFAIAGFLLKPMLIVKIADYSWSEIFSMMRICLIVTLMAVPMPLITFILLDVDHNIGHFGLVLVTSVVSVCLAVWYFGMTAGMKQTLLIILKARYQSMKWKL</sequence>
<comment type="caution">
    <text evidence="7">The sequence shown here is derived from an EMBL/GenBank/DDBJ whole genome shotgun (WGS) entry which is preliminary data.</text>
</comment>
<feature type="transmembrane region" description="Helical" evidence="6">
    <location>
        <begin position="467"/>
        <end position="488"/>
    </location>
</feature>
<name>A0A413J3V8_9BACE</name>
<evidence type="ECO:0000256" key="4">
    <source>
        <dbReference type="ARBA" id="ARBA00022989"/>
    </source>
</evidence>
<feature type="transmembrane region" description="Helical" evidence="6">
    <location>
        <begin position="257"/>
        <end position="280"/>
    </location>
</feature>
<dbReference type="Pfam" id="PF01943">
    <property type="entry name" value="Polysacc_synt"/>
    <property type="match status" value="1"/>
</dbReference>
<feature type="transmembrane region" description="Helical" evidence="6">
    <location>
        <begin position="125"/>
        <end position="146"/>
    </location>
</feature>
<feature type="transmembrane region" description="Helical" evidence="6">
    <location>
        <begin position="42"/>
        <end position="62"/>
    </location>
</feature>
<keyword evidence="5 6" id="KW-0472">Membrane</keyword>
<feature type="transmembrane region" description="Helical" evidence="6">
    <location>
        <begin position="158"/>
        <end position="179"/>
    </location>
</feature>